<dbReference type="GO" id="GO:0005886">
    <property type="term" value="C:plasma membrane"/>
    <property type="evidence" value="ECO:0007669"/>
    <property type="project" value="UniProtKB-SubCell"/>
</dbReference>
<dbReference type="RefSeq" id="WP_183719266.1">
    <property type="nucleotide sequence ID" value="NZ_JACHGO010000004.1"/>
</dbReference>
<comment type="caution">
    <text evidence="8">The sequence shown here is derived from an EMBL/GenBank/DDBJ whole genome shotgun (WGS) entry which is preliminary data.</text>
</comment>
<dbReference type="Pfam" id="PF02743">
    <property type="entry name" value="dCache_1"/>
    <property type="match status" value="1"/>
</dbReference>
<accession>A0A7W8C0Z0</accession>
<dbReference type="CDD" id="cd01949">
    <property type="entry name" value="GGDEF"/>
    <property type="match status" value="1"/>
</dbReference>
<dbReference type="EMBL" id="JACHGO010000004">
    <property type="protein sequence ID" value="MBB5143617.1"/>
    <property type="molecule type" value="Genomic_DNA"/>
</dbReference>
<dbReference type="CDD" id="cd12914">
    <property type="entry name" value="PDC1_DGC_like"/>
    <property type="match status" value="1"/>
</dbReference>
<proteinExistence type="predicted"/>
<dbReference type="InterPro" id="IPR052163">
    <property type="entry name" value="DGC-Regulatory_Protein"/>
</dbReference>
<evidence type="ECO:0000256" key="3">
    <source>
        <dbReference type="ARBA" id="ARBA00022692"/>
    </source>
</evidence>
<evidence type="ECO:0000313" key="9">
    <source>
        <dbReference type="Proteomes" id="UP000539075"/>
    </source>
</evidence>
<evidence type="ECO:0000256" key="4">
    <source>
        <dbReference type="ARBA" id="ARBA00022989"/>
    </source>
</evidence>
<evidence type="ECO:0000256" key="2">
    <source>
        <dbReference type="ARBA" id="ARBA00022475"/>
    </source>
</evidence>
<keyword evidence="2" id="KW-1003">Cell membrane</keyword>
<evidence type="ECO:0000259" key="6">
    <source>
        <dbReference type="PROSITE" id="PS50885"/>
    </source>
</evidence>
<dbReference type="InterPro" id="IPR033479">
    <property type="entry name" value="dCache_1"/>
</dbReference>
<dbReference type="Proteomes" id="UP000539075">
    <property type="component" value="Unassembled WGS sequence"/>
</dbReference>
<keyword evidence="5" id="KW-0472">Membrane</keyword>
<dbReference type="InterPro" id="IPR000160">
    <property type="entry name" value="GGDEF_dom"/>
</dbReference>
<protein>
    <submittedName>
        <fullName evidence="8">Diguanylate cyclase (GGDEF)-like protein</fullName>
    </submittedName>
</protein>
<keyword evidence="9" id="KW-1185">Reference proteome</keyword>
<dbReference type="InterPro" id="IPR043128">
    <property type="entry name" value="Rev_trsase/Diguanyl_cyclase"/>
</dbReference>
<dbReference type="PROSITE" id="PS50885">
    <property type="entry name" value="HAMP"/>
    <property type="match status" value="1"/>
</dbReference>
<dbReference type="SUPFAM" id="SSF55073">
    <property type="entry name" value="Nucleotide cyclase"/>
    <property type="match status" value="1"/>
</dbReference>
<evidence type="ECO:0000313" key="8">
    <source>
        <dbReference type="EMBL" id="MBB5143617.1"/>
    </source>
</evidence>
<dbReference type="PANTHER" id="PTHR46663">
    <property type="entry name" value="DIGUANYLATE CYCLASE DGCT-RELATED"/>
    <property type="match status" value="1"/>
</dbReference>
<organism evidence="8 9">
    <name type="scientific">Desulfovibrio intestinalis</name>
    <dbReference type="NCBI Taxonomy" id="58621"/>
    <lineage>
        <taxon>Bacteria</taxon>
        <taxon>Pseudomonadati</taxon>
        <taxon>Thermodesulfobacteriota</taxon>
        <taxon>Desulfovibrionia</taxon>
        <taxon>Desulfovibrionales</taxon>
        <taxon>Desulfovibrionaceae</taxon>
        <taxon>Desulfovibrio</taxon>
    </lineage>
</organism>
<keyword evidence="3" id="KW-0812">Transmembrane</keyword>
<dbReference type="PROSITE" id="PS51257">
    <property type="entry name" value="PROKAR_LIPOPROTEIN"/>
    <property type="match status" value="1"/>
</dbReference>
<feature type="domain" description="HAMP" evidence="6">
    <location>
        <begin position="316"/>
        <end position="368"/>
    </location>
</feature>
<keyword evidence="4" id="KW-1133">Transmembrane helix</keyword>
<name>A0A7W8C0Z0_9BACT</name>
<dbReference type="Gene3D" id="3.30.450.20">
    <property type="entry name" value="PAS domain"/>
    <property type="match status" value="1"/>
</dbReference>
<dbReference type="PANTHER" id="PTHR46663:SF2">
    <property type="entry name" value="GGDEF DOMAIN-CONTAINING PROTEIN"/>
    <property type="match status" value="1"/>
</dbReference>
<reference evidence="8 9" key="1">
    <citation type="submission" date="2020-08" db="EMBL/GenBank/DDBJ databases">
        <title>Genomic Encyclopedia of Type Strains, Phase IV (KMG-IV): sequencing the most valuable type-strain genomes for metagenomic binning, comparative biology and taxonomic classification.</title>
        <authorList>
            <person name="Goeker M."/>
        </authorList>
    </citation>
    <scope>NUCLEOTIDE SEQUENCE [LARGE SCALE GENOMIC DNA]</scope>
    <source>
        <strain evidence="8 9">DSM 11275</strain>
    </source>
</reference>
<dbReference type="PROSITE" id="PS50887">
    <property type="entry name" value="GGDEF"/>
    <property type="match status" value="1"/>
</dbReference>
<dbReference type="InterPro" id="IPR029787">
    <property type="entry name" value="Nucleotide_cyclase"/>
</dbReference>
<dbReference type="GO" id="GO:0007165">
    <property type="term" value="P:signal transduction"/>
    <property type="evidence" value="ECO:0007669"/>
    <property type="project" value="InterPro"/>
</dbReference>
<evidence type="ECO:0000256" key="5">
    <source>
        <dbReference type="ARBA" id="ARBA00023136"/>
    </source>
</evidence>
<comment type="subcellular location">
    <subcellularLocation>
        <location evidence="1">Cell membrane</location>
        <topology evidence="1">Multi-pass membrane protein</topology>
    </subcellularLocation>
</comment>
<evidence type="ECO:0000256" key="1">
    <source>
        <dbReference type="ARBA" id="ARBA00004651"/>
    </source>
</evidence>
<dbReference type="InterPro" id="IPR003660">
    <property type="entry name" value="HAMP_dom"/>
</dbReference>
<dbReference type="NCBIfam" id="TIGR00254">
    <property type="entry name" value="GGDEF"/>
    <property type="match status" value="1"/>
</dbReference>
<sequence>MRTSYSLKTRFIATFVVLVVISCLVLSLAIGRQASEQAESRIGVQLTDQARYLSRTLDRSMWFWSQEIQLLRAVLSQDNDHSPARITAMLNSLKQTMPTFSWIGLTDTEGTVLAATDNLLVGNNISQRPVFQEGIKGLFIGDVHDAVLLSKHLPNPDGEPMKFVDVSMRVRNASGQITGVLAAHLSWTWAKNIRQFILQDAAVSSDTELFVVARDGTILLGNEHFIGNSLSLPMLEDKQSTVPYWDIQVWPDGRAYLTAVAHGTGFREYSGLGWSVVARQPLGTAYAPVHAIIVRIVLSCLVLSFVFAGAAWKVAEKIIEPLKSLTNAAYSMSRGEPASMPHNTSIREIDVLSQALDTLVDNLTKSEDDKNRFESTATRDQLTGMLNRHGLEARLPSILSRLRENHGHADILYMDLDGFKPVNDGHGHRIGDLVLIEVARRMAASLRASDMLVRIGGDEFVAVLENSVTGSLDMAQLGQRIISTVGEPIHVEGQTLCVGLSMGHSRWQPDEQRFEDALEQADKALYTAKKCGKDRMEFSHACNNEAHRP</sequence>
<feature type="domain" description="GGDEF" evidence="7">
    <location>
        <begin position="407"/>
        <end position="541"/>
    </location>
</feature>
<gene>
    <name evidence="8" type="ORF">HNQ38_001714</name>
</gene>
<dbReference type="Gene3D" id="3.30.70.270">
    <property type="match status" value="1"/>
</dbReference>
<dbReference type="AlphaFoldDB" id="A0A7W8C0Z0"/>
<evidence type="ECO:0000259" key="7">
    <source>
        <dbReference type="PROSITE" id="PS50887"/>
    </source>
</evidence>
<dbReference type="Gene3D" id="6.10.340.10">
    <property type="match status" value="1"/>
</dbReference>
<dbReference type="SMART" id="SM00267">
    <property type="entry name" value="GGDEF"/>
    <property type="match status" value="1"/>
</dbReference>
<dbReference type="Pfam" id="PF00990">
    <property type="entry name" value="GGDEF"/>
    <property type="match status" value="1"/>
</dbReference>